<dbReference type="AlphaFoldDB" id="A0A6J5G003"/>
<gene>
    <name evidence="1" type="ORF">LMG28688_02449</name>
</gene>
<dbReference type="RefSeq" id="WP_129564195.1">
    <property type="nucleotide sequence ID" value="NZ_CADIKL010000010.1"/>
</dbReference>
<proteinExistence type="predicted"/>
<reference evidence="1 2" key="1">
    <citation type="submission" date="2020-04" db="EMBL/GenBank/DDBJ databases">
        <authorList>
            <person name="De Canck E."/>
        </authorList>
    </citation>
    <scope>NUCLEOTIDE SEQUENCE [LARGE SCALE GENOMIC DNA]</scope>
    <source>
        <strain evidence="1 2">LMG 28688</strain>
    </source>
</reference>
<dbReference type="InterPro" id="IPR010272">
    <property type="entry name" value="T6SS_TssF"/>
</dbReference>
<dbReference type="NCBIfam" id="TIGR03359">
    <property type="entry name" value="VI_chp_6"/>
    <property type="match status" value="1"/>
</dbReference>
<organism evidence="1 2">
    <name type="scientific">Paraburkholderia caffeinitolerans</name>
    <dbReference type="NCBI Taxonomy" id="1723730"/>
    <lineage>
        <taxon>Bacteria</taxon>
        <taxon>Pseudomonadati</taxon>
        <taxon>Pseudomonadota</taxon>
        <taxon>Betaproteobacteria</taxon>
        <taxon>Burkholderiales</taxon>
        <taxon>Burkholderiaceae</taxon>
        <taxon>Paraburkholderia</taxon>
    </lineage>
</organism>
<evidence type="ECO:0008006" key="3">
    <source>
        <dbReference type="Google" id="ProtNLM"/>
    </source>
</evidence>
<dbReference type="Pfam" id="PF05947">
    <property type="entry name" value="T6SS_TssF"/>
    <property type="match status" value="1"/>
</dbReference>
<sequence>MDARFLDYYNRELAYMRELGAEFARQYPKVAGGLGMHGIDVADPFVERLLEGFCFLTARVQLKMDAEFPRFSERLLDVVYPDHLAPTPAMAIVQFEADPAQGTLGQGFTVPAGTSLMAAAPRGMGTPCEFRTAQPVTLWPLVLRAVDLVPVPAGVGAGRGARRALRIVLGARGGANLNRLPIDQLTFFLSGPERQAMRLLELVCARTLGVVLRDGADPAESDQRAEGNRLASLGPEAVVHEGFDADQALFPPGSRGFEGYRILREHFAFAARNLFFSVRGLRQAFEASRGECIEMLLLIDGDDADLERSIDATHLALDCTPAINLFPKRTERIPVTSGTSEYRLMVDRTRALDYEIFSVKRVIGHRGHRGHRTGAESNGSAQGETAFHPLYMANASDAEESGAYFSVRRETRLVGTQAQRGGMRSNYAGTDVYVSLVDRRHAPFDERIELLSADTLCTNRDLPLHLAAAGVTDLTLKISAPVGRVRIVRGPSTPRPPLAQDEANWRLIAHLGLNYQPFADIDDEAGAQQLREQLEIYADPADAPLARRIRGIRRLACEPVFRRLPVAGPLVYGRGVRVEMTVDDHAFAGDSPYVLGAALEQFFARYASINAFVEFALYSAQRGEIAEWPARVGRRPAI</sequence>
<evidence type="ECO:0000313" key="1">
    <source>
        <dbReference type="EMBL" id="CAB3787349.1"/>
    </source>
</evidence>
<evidence type="ECO:0000313" key="2">
    <source>
        <dbReference type="Proteomes" id="UP000494119"/>
    </source>
</evidence>
<dbReference type="EMBL" id="CADIKL010000010">
    <property type="protein sequence ID" value="CAB3787349.1"/>
    <property type="molecule type" value="Genomic_DNA"/>
</dbReference>
<dbReference type="PIRSF" id="PIRSF028304">
    <property type="entry name" value="UCP028304"/>
    <property type="match status" value="1"/>
</dbReference>
<dbReference type="PANTHER" id="PTHR35370">
    <property type="entry name" value="CYTOPLASMIC PROTEIN-RELATED-RELATED"/>
    <property type="match status" value="1"/>
</dbReference>
<protein>
    <recommendedName>
        <fullName evidence="3">Type VI secretion system protein ImpG</fullName>
    </recommendedName>
</protein>
<dbReference type="PANTHER" id="PTHR35370:SF1">
    <property type="entry name" value="TYPE VI SECRETION SYSTEM COMPONENT TSSF1"/>
    <property type="match status" value="1"/>
</dbReference>
<dbReference type="Proteomes" id="UP000494119">
    <property type="component" value="Unassembled WGS sequence"/>
</dbReference>
<keyword evidence="2" id="KW-1185">Reference proteome</keyword>
<accession>A0A6J5G003</accession>
<name>A0A6J5G003_9BURK</name>